<accession>A0ABW3DAZ4</accession>
<dbReference type="Gene3D" id="3.50.50.60">
    <property type="entry name" value="FAD/NAD(P)-binding domain"/>
    <property type="match status" value="1"/>
</dbReference>
<dbReference type="PRINTS" id="PR00368">
    <property type="entry name" value="FADPNR"/>
</dbReference>
<dbReference type="InterPro" id="IPR036188">
    <property type="entry name" value="FAD/NAD-bd_sf"/>
</dbReference>
<dbReference type="PANTHER" id="PTHR43539:SF78">
    <property type="entry name" value="FLAVIN-CONTAINING MONOOXYGENASE"/>
    <property type="match status" value="1"/>
</dbReference>
<dbReference type="RefSeq" id="WP_379288242.1">
    <property type="nucleotide sequence ID" value="NZ_JBHTIU010000035.1"/>
</dbReference>
<name>A0ABW3DAZ4_9BACL</name>
<dbReference type="EC" id="1.14.13.-" evidence="2"/>
<reference evidence="3" key="1">
    <citation type="journal article" date="2019" name="Int. J. Syst. Evol. Microbiol.">
        <title>The Global Catalogue of Microorganisms (GCM) 10K type strain sequencing project: providing services to taxonomists for standard genome sequencing and annotation.</title>
        <authorList>
            <consortium name="The Broad Institute Genomics Platform"/>
            <consortium name="The Broad Institute Genome Sequencing Center for Infectious Disease"/>
            <person name="Wu L."/>
            <person name="Ma J."/>
        </authorList>
    </citation>
    <scope>NUCLEOTIDE SEQUENCE [LARGE SCALE GENOMIC DNA]</scope>
    <source>
        <strain evidence="3">CCUG 57263</strain>
    </source>
</reference>
<dbReference type="PIRSF" id="PIRSF000332">
    <property type="entry name" value="FMO"/>
    <property type="match status" value="1"/>
</dbReference>
<comment type="caution">
    <text evidence="2">The sequence shown here is derived from an EMBL/GenBank/DDBJ whole genome shotgun (WGS) entry which is preliminary data.</text>
</comment>
<keyword evidence="1 2" id="KW-0560">Oxidoreductase</keyword>
<dbReference type="InterPro" id="IPR000960">
    <property type="entry name" value="Flavin_mOase"/>
</dbReference>
<dbReference type="PRINTS" id="PR00469">
    <property type="entry name" value="PNDRDTASEII"/>
</dbReference>
<organism evidence="2 3">
    <name type="scientific">Paenibacillus residui</name>
    <dbReference type="NCBI Taxonomy" id="629724"/>
    <lineage>
        <taxon>Bacteria</taxon>
        <taxon>Bacillati</taxon>
        <taxon>Bacillota</taxon>
        <taxon>Bacilli</taxon>
        <taxon>Bacillales</taxon>
        <taxon>Paenibacillaceae</taxon>
        <taxon>Paenibacillus</taxon>
    </lineage>
</organism>
<evidence type="ECO:0000313" key="2">
    <source>
        <dbReference type="EMBL" id="MFD0869729.1"/>
    </source>
</evidence>
<evidence type="ECO:0000313" key="3">
    <source>
        <dbReference type="Proteomes" id="UP001597120"/>
    </source>
</evidence>
<protein>
    <submittedName>
        <fullName evidence="2">Flavin-containing monooxygenase</fullName>
        <ecNumber evidence="2">1.14.13.-</ecNumber>
    </submittedName>
</protein>
<dbReference type="SUPFAM" id="SSF51905">
    <property type="entry name" value="FAD/NAD(P)-binding domain"/>
    <property type="match status" value="2"/>
</dbReference>
<dbReference type="Proteomes" id="UP001597120">
    <property type="component" value="Unassembled WGS sequence"/>
</dbReference>
<gene>
    <name evidence="2" type="ORF">ACFQ03_11250</name>
</gene>
<proteinExistence type="predicted"/>
<keyword evidence="2" id="KW-0503">Monooxygenase</keyword>
<dbReference type="EMBL" id="JBHTIU010000035">
    <property type="protein sequence ID" value="MFD0869729.1"/>
    <property type="molecule type" value="Genomic_DNA"/>
</dbReference>
<dbReference type="InterPro" id="IPR050982">
    <property type="entry name" value="Auxin_biosynth/cation_transpt"/>
</dbReference>
<evidence type="ECO:0000256" key="1">
    <source>
        <dbReference type="ARBA" id="ARBA00023002"/>
    </source>
</evidence>
<dbReference type="GO" id="GO:0004497">
    <property type="term" value="F:monooxygenase activity"/>
    <property type="evidence" value="ECO:0007669"/>
    <property type="project" value="UniProtKB-KW"/>
</dbReference>
<dbReference type="PANTHER" id="PTHR43539">
    <property type="entry name" value="FLAVIN-BINDING MONOOXYGENASE-LIKE PROTEIN (AFU_ORTHOLOGUE AFUA_4G09220)"/>
    <property type="match status" value="1"/>
</dbReference>
<sequence length="350" mass="39028">MKRDVDVLVIGAGQAGLAAGYFLQQTGISYLIIDKNEEIGAVWKSRYDSLVLFTPRHYSSLPGLAMTGEGNGYPSKDEVARYLQTYAKRFSLNIQLNTELIRLQQDGSGFRCWTASGVIQARRIIVATGPFQRPYVPGFSQEVPMSVRQLHSTSYRNSTQLQEGAVLVVGGGNSGAQIAAELAGEREVYLSVGHRMKFLPLQWLGKSVFWWLDKLGLLRADGNLFWGRKLRRMEDPVFGSPIPQLIRTGQVRMKPRAVRISSGKIEFEDGTKLSPDNVIWATGFRPDYSWLEIPGVLDENGRPVHSRGVSTTVPNLYYVGLPWQYNRASALLTGVGSDAEYIVNHLRTNM</sequence>
<keyword evidence="3" id="KW-1185">Reference proteome</keyword>
<dbReference type="Pfam" id="PF13738">
    <property type="entry name" value="Pyr_redox_3"/>
    <property type="match status" value="1"/>
</dbReference>